<evidence type="ECO:0000256" key="2">
    <source>
        <dbReference type="ARBA" id="ARBA00023125"/>
    </source>
</evidence>
<keyword evidence="3" id="KW-0804">Transcription</keyword>
<dbReference type="AlphaFoldDB" id="A0A510UX22"/>
<dbReference type="InterPro" id="IPR001647">
    <property type="entry name" value="HTH_TetR"/>
</dbReference>
<dbReference type="Gene3D" id="1.10.10.60">
    <property type="entry name" value="Homeodomain-like"/>
    <property type="match status" value="1"/>
</dbReference>
<dbReference type="RefSeq" id="WP_146807480.1">
    <property type="nucleotide sequence ID" value="NZ_BJUA01000017.1"/>
</dbReference>
<dbReference type="SUPFAM" id="SSF46689">
    <property type="entry name" value="Homeodomain-like"/>
    <property type="match status" value="1"/>
</dbReference>
<proteinExistence type="predicted"/>
<evidence type="ECO:0000313" key="6">
    <source>
        <dbReference type="EMBL" id="GEK19109.1"/>
    </source>
</evidence>
<comment type="caution">
    <text evidence="6">The sequence shown here is derived from an EMBL/GenBank/DDBJ whole genome shotgun (WGS) entry which is preliminary data.</text>
</comment>
<dbReference type="Pfam" id="PF17754">
    <property type="entry name" value="TetR_C_14"/>
    <property type="match status" value="1"/>
</dbReference>
<gene>
    <name evidence="6" type="ORF">CPE01_28420</name>
</gene>
<dbReference type="InterPro" id="IPR041347">
    <property type="entry name" value="MftR_C"/>
</dbReference>
<evidence type="ECO:0000256" key="3">
    <source>
        <dbReference type="ARBA" id="ARBA00023163"/>
    </source>
</evidence>
<evidence type="ECO:0000256" key="1">
    <source>
        <dbReference type="ARBA" id="ARBA00023015"/>
    </source>
</evidence>
<keyword evidence="1" id="KW-0805">Transcription regulation</keyword>
<keyword evidence="7" id="KW-1185">Reference proteome</keyword>
<dbReference type="Gene3D" id="1.10.357.10">
    <property type="entry name" value="Tetracycline Repressor, domain 2"/>
    <property type="match status" value="1"/>
</dbReference>
<sequence>MSQPDTSLRARKRRAVKGDLTLAAIDLFITNGYDETTVEKIAAAVGMSERTFFRYFATKDDVLEQLSAYWRDLAARTFAERPADESDWVSIRRCFDDFVESTRRDDFALPLLRLIYATPQLYGRHMHNVRRWRQMFEGVLRTRHPQAPDLAIRVKAASAMACMECAREAWVATDGERPIADLIDAAMSEVWPLV</sequence>
<dbReference type="Proteomes" id="UP000321386">
    <property type="component" value="Unassembled WGS sequence"/>
</dbReference>
<dbReference type="PROSITE" id="PS50977">
    <property type="entry name" value="HTH_TETR_2"/>
    <property type="match status" value="1"/>
</dbReference>
<dbReference type="InterPro" id="IPR050109">
    <property type="entry name" value="HTH-type_TetR-like_transc_reg"/>
</dbReference>
<dbReference type="InterPro" id="IPR009057">
    <property type="entry name" value="Homeodomain-like_sf"/>
</dbReference>
<dbReference type="PANTHER" id="PTHR30055:SF238">
    <property type="entry name" value="MYCOFACTOCIN BIOSYNTHESIS TRANSCRIPTIONAL REGULATOR MFTR-RELATED"/>
    <property type="match status" value="1"/>
</dbReference>
<dbReference type="GO" id="GO:0003700">
    <property type="term" value="F:DNA-binding transcription factor activity"/>
    <property type="evidence" value="ECO:0007669"/>
    <property type="project" value="TreeGrafter"/>
</dbReference>
<reference evidence="6 7" key="1">
    <citation type="submission" date="2019-07" db="EMBL/GenBank/DDBJ databases">
        <title>Whole genome shotgun sequence of Cellulomonas persica NBRC 101101.</title>
        <authorList>
            <person name="Hosoyama A."/>
            <person name="Uohara A."/>
            <person name="Ohji S."/>
            <person name="Ichikawa N."/>
        </authorList>
    </citation>
    <scope>NUCLEOTIDE SEQUENCE [LARGE SCALE GENOMIC DNA]</scope>
    <source>
        <strain evidence="6 7">NBRC 101101</strain>
    </source>
</reference>
<evidence type="ECO:0000256" key="4">
    <source>
        <dbReference type="PROSITE-ProRule" id="PRU00335"/>
    </source>
</evidence>
<keyword evidence="2 4" id="KW-0238">DNA-binding</keyword>
<feature type="DNA-binding region" description="H-T-H motif" evidence="4">
    <location>
        <begin position="37"/>
        <end position="56"/>
    </location>
</feature>
<name>A0A510UX22_9CELL</name>
<dbReference type="PANTHER" id="PTHR30055">
    <property type="entry name" value="HTH-TYPE TRANSCRIPTIONAL REGULATOR RUTR"/>
    <property type="match status" value="1"/>
</dbReference>
<dbReference type="Pfam" id="PF00440">
    <property type="entry name" value="TetR_N"/>
    <property type="match status" value="1"/>
</dbReference>
<dbReference type="OrthoDB" id="956698at2"/>
<evidence type="ECO:0000313" key="7">
    <source>
        <dbReference type="Proteomes" id="UP000321386"/>
    </source>
</evidence>
<protein>
    <submittedName>
        <fullName evidence="6">TetR family transcriptional regulator</fullName>
    </submittedName>
</protein>
<organism evidence="6 7">
    <name type="scientific">Cellulomonas persica</name>
    <dbReference type="NCBI Taxonomy" id="76861"/>
    <lineage>
        <taxon>Bacteria</taxon>
        <taxon>Bacillati</taxon>
        <taxon>Actinomycetota</taxon>
        <taxon>Actinomycetes</taxon>
        <taxon>Micrococcales</taxon>
        <taxon>Cellulomonadaceae</taxon>
        <taxon>Cellulomonas</taxon>
    </lineage>
</organism>
<feature type="domain" description="HTH tetR-type" evidence="5">
    <location>
        <begin position="14"/>
        <end position="74"/>
    </location>
</feature>
<dbReference type="PRINTS" id="PR00455">
    <property type="entry name" value="HTHTETR"/>
</dbReference>
<dbReference type="EMBL" id="BJUA01000017">
    <property type="protein sequence ID" value="GEK19109.1"/>
    <property type="molecule type" value="Genomic_DNA"/>
</dbReference>
<accession>A0A510UX22</accession>
<dbReference type="GO" id="GO:0000976">
    <property type="term" value="F:transcription cis-regulatory region binding"/>
    <property type="evidence" value="ECO:0007669"/>
    <property type="project" value="TreeGrafter"/>
</dbReference>
<evidence type="ECO:0000259" key="5">
    <source>
        <dbReference type="PROSITE" id="PS50977"/>
    </source>
</evidence>